<feature type="non-terminal residue" evidence="2">
    <location>
        <position position="1"/>
    </location>
</feature>
<evidence type="ECO:0000313" key="2">
    <source>
        <dbReference type="EMBL" id="MCD9638117.1"/>
    </source>
</evidence>
<feature type="region of interest" description="Disordered" evidence="1">
    <location>
        <begin position="62"/>
        <end position="89"/>
    </location>
</feature>
<gene>
    <name evidence="2" type="ORF">HAX54_021848</name>
</gene>
<accession>A0ABS8UTJ8</accession>
<evidence type="ECO:0000256" key="1">
    <source>
        <dbReference type="SAM" id="MobiDB-lite"/>
    </source>
</evidence>
<proteinExistence type="predicted"/>
<evidence type="ECO:0000313" key="3">
    <source>
        <dbReference type="Proteomes" id="UP000823775"/>
    </source>
</evidence>
<organism evidence="2 3">
    <name type="scientific">Datura stramonium</name>
    <name type="common">Jimsonweed</name>
    <name type="synonym">Common thornapple</name>
    <dbReference type="NCBI Taxonomy" id="4076"/>
    <lineage>
        <taxon>Eukaryota</taxon>
        <taxon>Viridiplantae</taxon>
        <taxon>Streptophyta</taxon>
        <taxon>Embryophyta</taxon>
        <taxon>Tracheophyta</taxon>
        <taxon>Spermatophyta</taxon>
        <taxon>Magnoliopsida</taxon>
        <taxon>eudicotyledons</taxon>
        <taxon>Gunneridae</taxon>
        <taxon>Pentapetalae</taxon>
        <taxon>asterids</taxon>
        <taxon>lamiids</taxon>
        <taxon>Solanales</taxon>
        <taxon>Solanaceae</taxon>
        <taxon>Solanoideae</taxon>
        <taxon>Datureae</taxon>
        <taxon>Datura</taxon>
    </lineage>
</organism>
<keyword evidence="3" id="KW-1185">Reference proteome</keyword>
<dbReference type="Proteomes" id="UP000823775">
    <property type="component" value="Unassembled WGS sequence"/>
</dbReference>
<reference evidence="2 3" key="1">
    <citation type="journal article" date="2021" name="BMC Genomics">
        <title>Datura genome reveals duplications of psychoactive alkaloid biosynthetic genes and high mutation rate following tissue culture.</title>
        <authorList>
            <person name="Rajewski A."/>
            <person name="Carter-House D."/>
            <person name="Stajich J."/>
            <person name="Litt A."/>
        </authorList>
    </citation>
    <scope>NUCLEOTIDE SEQUENCE [LARGE SCALE GENOMIC DNA]</scope>
    <source>
        <strain evidence="2">AR-01</strain>
    </source>
</reference>
<comment type="caution">
    <text evidence="2">The sequence shown here is derived from an EMBL/GenBank/DDBJ whole genome shotgun (WGS) entry which is preliminary data.</text>
</comment>
<sequence length="89" mass="9967">CEERREAPAFGRDKVRNATPMWRDGCAALALFGCKQVIGHNFPRVEHDIEAGSKAQVELAHRHRASPEATQGTARRGLFKSTARLRRDV</sequence>
<dbReference type="EMBL" id="JACEIK010002623">
    <property type="protein sequence ID" value="MCD9638117.1"/>
    <property type="molecule type" value="Genomic_DNA"/>
</dbReference>
<name>A0ABS8UTJ8_DATST</name>
<protein>
    <submittedName>
        <fullName evidence="2">Uncharacterized protein</fullName>
    </submittedName>
</protein>